<dbReference type="PATRIC" id="fig|1423759.3.peg.1142"/>
<accession>A0A0R1MJ41</accession>
<name>A0A0R1MJ41_9LACO</name>
<dbReference type="Pfam" id="PF25186">
    <property type="entry name" value="Tad4"/>
    <property type="match status" value="1"/>
</dbReference>
<evidence type="ECO:0000313" key="2">
    <source>
        <dbReference type="Proteomes" id="UP000051448"/>
    </source>
</evidence>
<reference evidence="1 2" key="1">
    <citation type="journal article" date="2015" name="Genome Announc.">
        <title>Expanding the biotechnology potential of lactobacilli through comparative genomics of 213 strains and associated genera.</title>
        <authorList>
            <person name="Sun Z."/>
            <person name="Harris H.M."/>
            <person name="McCann A."/>
            <person name="Guo C."/>
            <person name="Argimon S."/>
            <person name="Zhang W."/>
            <person name="Yang X."/>
            <person name="Jeffery I.B."/>
            <person name="Cooney J.C."/>
            <person name="Kagawa T.F."/>
            <person name="Liu W."/>
            <person name="Song Y."/>
            <person name="Salvetti E."/>
            <person name="Wrobel A."/>
            <person name="Rasinkangas P."/>
            <person name="Parkhill J."/>
            <person name="Rea M.C."/>
            <person name="O'Sullivan O."/>
            <person name="Ritari J."/>
            <person name="Douillard F.P."/>
            <person name="Paul Ross R."/>
            <person name="Yang R."/>
            <person name="Briner A.E."/>
            <person name="Felis G.E."/>
            <person name="de Vos W.M."/>
            <person name="Barrangou R."/>
            <person name="Klaenhammer T.R."/>
            <person name="Caufield P.W."/>
            <person name="Cui Y."/>
            <person name="Zhang H."/>
            <person name="O'Toole P.W."/>
        </authorList>
    </citation>
    <scope>NUCLEOTIDE SEQUENCE [LARGE SCALE GENOMIC DNA]</scope>
    <source>
        <strain evidence="1 2">DSM 19519</strain>
    </source>
</reference>
<dbReference type="InterPro" id="IPR057385">
    <property type="entry name" value="Tad4-like"/>
</dbReference>
<dbReference type="Proteomes" id="UP000051448">
    <property type="component" value="Unassembled WGS sequence"/>
</dbReference>
<dbReference type="OrthoDB" id="899720at91061"/>
<dbReference type="GeneID" id="98309523"/>
<proteinExistence type="predicted"/>
<dbReference type="RefSeq" id="WP_057868793.1">
    <property type="nucleotide sequence ID" value="NZ_AZDX01000003.1"/>
</dbReference>
<dbReference type="STRING" id="1423759.FC92_GL001079"/>
<organism evidence="1 2">
    <name type="scientific">Liquorilactobacillus hordei DSM 19519</name>
    <dbReference type="NCBI Taxonomy" id="1423759"/>
    <lineage>
        <taxon>Bacteria</taxon>
        <taxon>Bacillati</taxon>
        <taxon>Bacillota</taxon>
        <taxon>Bacilli</taxon>
        <taxon>Lactobacillales</taxon>
        <taxon>Lactobacillaceae</taxon>
        <taxon>Liquorilactobacillus</taxon>
    </lineage>
</organism>
<comment type="caution">
    <text evidence="1">The sequence shown here is derived from an EMBL/GenBank/DDBJ whole genome shotgun (WGS) entry which is preliminary data.</text>
</comment>
<evidence type="ECO:0000313" key="1">
    <source>
        <dbReference type="EMBL" id="KRL08007.1"/>
    </source>
</evidence>
<dbReference type="AlphaFoldDB" id="A0A0R1MJ41"/>
<dbReference type="EMBL" id="AZDX01000003">
    <property type="protein sequence ID" value="KRL08007.1"/>
    <property type="molecule type" value="Genomic_DNA"/>
</dbReference>
<gene>
    <name evidence="1" type="ORF">FC92_GL001079</name>
</gene>
<protein>
    <submittedName>
        <fullName evidence="1">Uncharacterized protein</fullName>
    </submittedName>
</protein>
<keyword evidence="2" id="KW-1185">Reference proteome</keyword>
<sequence length="121" mass="14243">MKFYNDKAKFGWTTERSVNSDSYGTLILDYAENLMNLMEKHLSESKKLEDVWRDDIWNAKGVEQQSGYSHSVALNRVVRYWYLGEKFAELASTEFSELGLEGTRKYFEKRHSEVRENAQKS</sequence>